<proteinExistence type="predicted"/>
<protein>
    <submittedName>
        <fullName evidence="2">DUF2357 domain-containing protein</fullName>
    </submittedName>
</protein>
<evidence type="ECO:0000313" key="3">
    <source>
        <dbReference type="Proteomes" id="UP000679749"/>
    </source>
</evidence>
<organism evidence="2 3">
    <name type="scientific">Neobacillus rhizophilus</name>
    <dbReference type="NCBI Taxonomy" id="2833579"/>
    <lineage>
        <taxon>Bacteria</taxon>
        <taxon>Bacillati</taxon>
        <taxon>Bacillota</taxon>
        <taxon>Bacilli</taxon>
        <taxon>Bacillales</taxon>
        <taxon>Bacillaceae</taxon>
        <taxon>Neobacillus</taxon>
    </lineage>
</organism>
<reference evidence="2" key="1">
    <citation type="submission" date="2021-05" db="EMBL/GenBank/DDBJ databases">
        <title>Novel Bacillus species.</title>
        <authorList>
            <person name="Liu G."/>
        </authorList>
    </citation>
    <scope>NUCLEOTIDE SEQUENCE</scope>
    <source>
        <strain evidence="2">FJAT-49825</strain>
    </source>
</reference>
<keyword evidence="3" id="KW-1185">Reference proteome</keyword>
<dbReference type="InterPro" id="IPR007505">
    <property type="entry name" value="PDDEXK_7"/>
</dbReference>
<dbReference type="Pfam" id="PF04411">
    <property type="entry name" value="PDDEXK_7"/>
    <property type="match status" value="1"/>
</dbReference>
<name>A0A942UCS1_9BACI</name>
<sequence>MVTPCRTDDFTVSFIHVYGNGSQEEKTLSCFVENLEDWDEKVHGYLEIREFVELELSFKCEHDDARLYMDGLEVLTGEALPRDEITGEPYIDAGQRVTLYKSPGYYPYIPGIYCIKVVFSNKTYLSLVKVITNRLTDEQLNVMRLEVEGFLKGLAHDVVRKQKAFYHIDDDILDPTLLQQFRVLDHHFAEISAILADLSQRIRFSLMKEYHLQPVDRPAQVDDVSIRYRLRHPESTNYVKSPKKRVNYDLPENRILKTIIEKWLRLLRNFIEAVDRNLERLTSGTTKAISSYIPYEKRVQYVEELRGYRDRAAQMKGAFTILKTSRWYQELSDGRVQMIPTMMYVDVRYRFIWQMDRILFSEQTDITLHPDWRYHWKRTDHLYEIWCYLKVLQTLESSRYGFSYSSGWLFDHRDLAGADYFVIPTIPKGTTVELKKDDLRLSVIYDAIIPANQADTNQLDSPIYTTAENNNPDIRIDVYIKDIFVGTILLESKYRNKNAILGSEVMRQLTSYADNVRSPYIFNKKRRWEKFRPVHQVLVLYPEKWGETDVEAKEGRSISLIPLTPATDLDVFNQTIESLIEDLILEAEDEGIITETVLLKQ</sequence>
<dbReference type="InterPro" id="IPR018633">
    <property type="entry name" value="DUF2357"/>
</dbReference>
<accession>A0A942UCS1</accession>
<dbReference type="Pfam" id="PF09823">
    <property type="entry name" value="DUF2357"/>
    <property type="match status" value="1"/>
</dbReference>
<dbReference type="AlphaFoldDB" id="A0A942UCS1"/>
<dbReference type="RefSeq" id="WP_213119429.1">
    <property type="nucleotide sequence ID" value="NZ_JAGYPF010000004.1"/>
</dbReference>
<evidence type="ECO:0000259" key="1">
    <source>
        <dbReference type="Pfam" id="PF09823"/>
    </source>
</evidence>
<gene>
    <name evidence="2" type="ORF">KHA99_20995</name>
</gene>
<feature type="domain" description="DUF2357" evidence="1">
    <location>
        <begin position="116"/>
        <end position="290"/>
    </location>
</feature>
<dbReference type="Proteomes" id="UP000679749">
    <property type="component" value="Unassembled WGS sequence"/>
</dbReference>
<evidence type="ECO:0000313" key="2">
    <source>
        <dbReference type="EMBL" id="MBS4214929.1"/>
    </source>
</evidence>
<dbReference type="EMBL" id="JAGYPF010000004">
    <property type="protein sequence ID" value="MBS4214929.1"/>
    <property type="molecule type" value="Genomic_DNA"/>
</dbReference>
<comment type="caution">
    <text evidence="2">The sequence shown here is derived from an EMBL/GenBank/DDBJ whole genome shotgun (WGS) entry which is preliminary data.</text>
</comment>